<keyword evidence="2" id="KW-1133">Transmembrane helix</keyword>
<evidence type="ECO:0000256" key="1">
    <source>
        <dbReference type="SAM" id="MobiDB-lite"/>
    </source>
</evidence>
<keyword evidence="2" id="KW-0472">Membrane</keyword>
<name>A0A1A8ZEX5_PLAOA</name>
<feature type="compositionally biased region" description="Basic and acidic residues" evidence="1">
    <location>
        <begin position="86"/>
        <end position="105"/>
    </location>
</feature>
<accession>A0A1A8ZEX5</accession>
<sequence>MSHYLLKRKRRYSFFLFFVFAKIFGENFQKYLFNLTNPGTLHLDIDQLIKGHGLDFLHELFVFVVPFLLLHCSVKMGKAKGEMQKGCRKRDVAKRDGAKRDDAKRGSNSVMLPPCDIMCLCTS</sequence>
<dbReference type="AlphaFoldDB" id="A0A1A8ZEX5"/>
<dbReference type="EMBL" id="FLRD01000123">
    <property type="protein sequence ID" value="SBT42385.1"/>
    <property type="molecule type" value="Genomic_DNA"/>
</dbReference>
<keyword evidence="2" id="KW-0812">Transmembrane</keyword>
<feature type="transmembrane region" description="Helical" evidence="2">
    <location>
        <begin position="56"/>
        <end position="74"/>
    </location>
</feature>
<proteinExistence type="predicted"/>
<dbReference type="Proteomes" id="UP000078555">
    <property type="component" value="Unassembled WGS sequence"/>
</dbReference>
<evidence type="ECO:0000313" key="4">
    <source>
        <dbReference type="Proteomes" id="UP000078555"/>
    </source>
</evidence>
<organism evidence="3 4">
    <name type="scientific">Plasmodium ovale wallikeri</name>
    <dbReference type="NCBI Taxonomy" id="864142"/>
    <lineage>
        <taxon>Eukaryota</taxon>
        <taxon>Sar</taxon>
        <taxon>Alveolata</taxon>
        <taxon>Apicomplexa</taxon>
        <taxon>Aconoidasida</taxon>
        <taxon>Haemosporida</taxon>
        <taxon>Plasmodiidae</taxon>
        <taxon>Plasmodium</taxon>
        <taxon>Plasmodium (Plasmodium)</taxon>
    </lineage>
</organism>
<feature type="region of interest" description="Disordered" evidence="1">
    <location>
        <begin position="86"/>
        <end position="106"/>
    </location>
</feature>
<reference evidence="4" key="1">
    <citation type="submission" date="2016-05" db="EMBL/GenBank/DDBJ databases">
        <authorList>
            <person name="Naeem Raeece"/>
        </authorList>
    </citation>
    <scope>NUCLEOTIDE SEQUENCE [LARGE SCALE GENOMIC DNA]</scope>
</reference>
<protein>
    <submittedName>
        <fullName evidence="3">Uncharacterized protein</fullName>
    </submittedName>
</protein>
<evidence type="ECO:0000256" key="2">
    <source>
        <dbReference type="SAM" id="Phobius"/>
    </source>
</evidence>
<evidence type="ECO:0000313" key="3">
    <source>
        <dbReference type="EMBL" id="SBT42385.1"/>
    </source>
</evidence>
<gene>
    <name evidence="3" type="ORF">POVWA1_045810</name>
</gene>
<keyword evidence="4" id="KW-1185">Reference proteome</keyword>